<evidence type="ECO:0000313" key="1">
    <source>
        <dbReference type="EMBL" id="KXA16457.1"/>
    </source>
</evidence>
<organism evidence="1 2">
    <name type="scientific">Fusobacterium nucleatum</name>
    <dbReference type="NCBI Taxonomy" id="851"/>
    <lineage>
        <taxon>Bacteria</taxon>
        <taxon>Fusobacteriati</taxon>
        <taxon>Fusobacteriota</taxon>
        <taxon>Fusobacteriia</taxon>
        <taxon>Fusobacteriales</taxon>
        <taxon>Fusobacteriaceae</taxon>
        <taxon>Fusobacterium</taxon>
    </lineage>
</organism>
<gene>
    <name evidence="1" type="ORF">HMPREF3221_02025</name>
</gene>
<keyword evidence="2" id="KW-1185">Reference proteome</keyword>
<proteinExistence type="predicted"/>
<sequence length="326" mass="39569">MILDVKRIIKELYMEIRIKLQPLYRNELNFSEAFCTVPIIMDKTMVWGAYDVDLNMSEYIWCQLSEKFKEKIKNYKEHTIKSMVITVTDITAYSVSINNHEKLKDKITMEEIFKDFSESKKIDRFSCKCDFPYSDMQVYFQSLGEIYAKFELEDFRCYKKETKEEWKIKEMERRKLREVYKVEPKVIKVSKEIREREGIKERVIIQSLLEKIRDEEQSKFEQMLKKFHKENSITKESLLLIFEKFSLLIDREIDSLLFNLKYVMLIMKRAEELKIGIPENVKNEIGYWLTDMQAKIRKEEEENLFKEIRDKLNLKKIYKSGTYEFF</sequence>
<dbReference type="AlphaFoldDB" id="A0A133NJM6"/>
<dbReference type="EMBL" id="LRPY01000214">
    <property type="protein sequence ID" value="KXA16457.1"/>
    <property type="molecule type" value="Genomic_DNA"/>
</dbReference>
<comment type="caution">
    <text evidence="1">The sequence shown here is derived from an EMBL/GenBank/DDBJ whole genome shotgun (WGS) entry which is preliminary data.</text>
</comment>
<dbReference type="PATRIC" id="fig|851.8.peg.2043"/>
<evidence type="ECO:0000313" key="2">
    <source>
        <dbReference type="Proteomes" id="UP000070401"/>
    </source>
</evidence>
<dbReference type="Proteomes" id="UP000070401">
    <property type="component" value="Unassembled WGS sequence"/>
</dbReference>
<name>A0A133NJM6_FUSNU</name>
<accession>A0A133NJM6</accession>
<protein>
    <submittedName>
        <fullName evidence="1">Uncharacterized protein</fullName>
    </submittedName>
</protein>
<reference evidence="2" key="1">
    <citation type="submission" date="2016-01" db="EMBL/GenBank/DDBJ databases">
        <authorList>
            <person name="Mitreva M."/>
            <person name="Pepin K.H."/>
            <person name="Mihindukulasuriya K.A."/>
            <person name="Fulton R."/>
            <person name="Fronick C."/>
            <person name="O'Laughlin M."/>
            <person name="Miner T."/>
            <person name="Herter B."/>
            <person name="Rosa B.A."/>
            <person name="Cordes M."/>
            <person name="Tomlinson C."/>
            <person name="Wollam A."/>
            <person name="Palsikar V.B."/>
            <person name="Mardis E.R."/>
            <person name="Wilson R.K."/>
        </authorList>
    </citation>
    <scope>NUCLEOTIDE SEQUENCE [LARGE SCALE GENOMIC DNA]</scope>
    <source>
        <strain evidence="2">MJR7757B</strain>
    </source>
</reference>